<name>A0ABP8GFL4_9BACT</name>
<organism evidence="3 4">
    <name type="scientific">Flaviaesturariibacter amylovorans</name>
    <dbReference type="NCBI Taxonomy" id="1084520"/>
    <lineage>
        <taxon>Bacteria</taxon>
        <taxon>Pseudomonadati</taxon>
        <taxon>Bacteroidota</taxon>
        <taxon>Chitinophagia</taxon>
        <taxon>Chitinophagales</taxon>
        <taxon>Chitinophagaceae</taxon>
        <taxon>Flaviaestuariibacter</taxon>
    </lineage>
</organism>
<proteinExistence type="predicted"/>
<sequence>MKALRLLIVLICFTACTGTPAKSPPPNNEDSTQQRHNTKAAGHDSLSAHTHAGGSLR</sequence>
<feature type="chain" id="PRO_5045712328" evidence="2">
    <location>
        <begin position="22"/>
        <end position="57"/>
    </location>
</feature>
<dbReference type="Proteomes" id="UP001501725">
    <property type="component" value="Unassembled WGS sequence"/>
</dbReference>
<reference evidence="4" key="1">
    <citation type="journal article" date="2019" name="Int. J. Syst. Evol. Microbiol.">
        <title>The Global Catalogue of Microorganisms (GCM) 10K type strain sequencing project: providing services to taxonomists for standard genome sequencing and annotation.</title>
        <authorList>
            <consortium name="The Broad Institute Genomics Platform"/>
            <consortium name="The Broad Institute Genome Sequencing Center for Infectious Disease"/>
            <person name="Wu L."/>
            <person name="Ma J."/>
        </authorList>
    </citation>
    <scope>NUCLEOTIDE SEQUENCE [LARGE SCALE GENOMIC DNA]</scope>
    <source>
        <strain evidence="4">JCM 17919</strain>
    </source>
</reference>
<feature type="region of interest" description="Disordered" evidence="1">
    <location>
        <begin position="17"/>
        <end position="57"/>
    </location>
</feature>
<evidence type="ECO:0000313" key="3">
    <source>
        <dbReference type="EMBL" id="GAA4323436.1"/>
    </source>
</evidence>
<protein>
    <submittedName>
        <fullName evidence="3">Uncharacterized protein</fullName>
    </submittedName>
</protein>
<accession>A0ABP8GFL4</accession>
<dbReference type="EMBL" id="BAABGY010000004">
    <property type="protein sequence ID" value="GAA4323436.1"/>
    <property type="molecule type" value="Genomic_DNA"/>
</dbReference>
<evidence type="ECO:0000256" key="1">
    <source>
        <dbReference type="SAM" id="MobiDB-lite"/>
    </source>
</evidence>
<evidence type="ECO:0000313" key="4">
    <source>
        <dbReference type="Proteomes" id="UP001501725"/>
    </source>
</evidence>
<comment type="caution">
    <text evidence="3">The sequence shown here is derived from an EMBL/GenBank/DDBJ whole genome shotgun (WGS) entry which is preliminary data.</text>
</comment>
<gene>
    <name evidence="3" type="ORF">GCM10023184_10260</name>
</gene>
<dbReference type="RefSeq" id="WP_345253917.1">
    <property type="nucleotide sequence ID" value="NZ_BAABGY010000004.1"/>
</dbReference>
<keyword evidence="4" id="KW-1185">Reference proteome</keyword>
<feature type="signal peptide" evidence="2">
    <location>
        <begin position="1"/>
        <end position="21"/>
    </location>
</feature>
<keyword evidence="2" id="KW-0732">Signal</keyword>
<evidence type="ECO:0000256" key="2">
    <source>
        <dbReference type="SAM" id="SignalP"/>
    </source>
</evidence>